<sequence length="366" mass="42598">MSGPLLEREVHELMNLLNTDQKNFLESNIKQSKKSKWLEVLALKKGVVLNNKNADEIAQQIGDWVLIDVLDGGYGNRPYKCECGKSLRYQYIVLHQETGKTYGLGETCFEYYTSLPPQILKDIKTGFHNIDLERDEILLKVRNKDFFIIEPLLYIKTLPEQIVRQSQLQLPLTQKQIAQVYHLKDRFDAKLKVKNALKSLTYNQDQLYQKLTSSEQEELINKIITSEGYNVYIPSSFSSQEVLSFKDNNLPLLDRHIKQVQRFRYNQSHKKVSYTPTANTQKPVYQGNRYIPEKTNQQVVNYESIISQHLEKLKQVREKESYIPRGLVKDWVKIQEEIKTLKAGGSIDYSSFKLRLSNLVNALGLY</sequence>
<organism evidence="1 2">
    <name type="scientific">Heyndrickxia acidicola</name>
    <dbReference type="NCBI Taxonomy" id="209389"/>
    <lineage>
        <taxon>Bacteria</taxon>
        <taxon>Bacillati</taxon>
        <taxon>Bacillota</taxon>
        <taxon>Bacilli</taxon>
        <taxon>Bacillales</taxon>
        <taxon>Bacillaceae</taxon>
        <taxon>Heyndrickxia</taxon>
    </lineage>
</organism>
<dbReference type="RefSeq" id="WP_066265374.1">
    <property type="nucleotide sequence ID" value="NZ_JARMAB010000052.1"/>
</dbReference>
<gene>
    <name evidence="1" type="ORF">P4T90_24150</name>
</gene>
<protein>
    <submittedName>
        <fullName evidence="1">Uncharacterized protein</fullName>
    </submittedName>
</protein>
<name>A0ABU6MN28_9BACI</name>
<accession>A0ABU6MN28</accession>
<keyword evidence="2" id="KW-1185">Reference proteome</keyword>
<dbReference type="EMBL" id="JARMAB010000052">
    <property type="protein sequence ID" value="MED1206104.1"/>
    <property type="molecule type" value="Genomic_DNA"/>
</dbReference>
<evidence type="ECO:0000313" key="2">
    <source>
        <dbReference type="Proteomes" id="UP001341444"/>
    </source>
</evidence>
<comment type="caution">
    <text evidence="1">The sequence shown here is derived from an EMBL/GenBank/DDBJ whole genome shotgun (WGS) entry which is preliminary data.</text>
</comment>
<evidence type="ECO:0000313" key="1">
    <source>
        <dbReference type="EMBL" id="MED1206104.1"/>
    </source>
</evidence>
<reference evidence="1 2" key="1">
    <citation type="submission" date="2023-03" db="EMBL/GenBank/DDBJ databases">
        <title>Bacillus Genome Sequencing.</title>
        <authorList>
            <person name="Dunlap C."/>
        </authorList>
    </citation>
    <scope>NUCLEOTIDE SEQUENCE [LARGE SCALE GENOMIC DNA]</scope>
    <source>
        <strain evidence="1 2">B-23453</strain>
    </source>
</reference>
<dbReference type="Proteomes" id="UP001341444">
    <property type="component" value="Unassembled WGS sequence"/>
</dbReference>
<proteinExistence type="predicted"/>